<keyword evidence="2" id="KW-1003">Cell membrane</keyword>
<feature type="transmembrane region" description="Helical" evidence="8">
    <location>
        <begin position="124"/>
        <end position="141"/>
    </location>
</feature>
<dbReference type="Pfam" id="PF02366">
    <property type="entry name" value="PMT"/>
    <property type="match status" value="1"/>
</dbReference>
<organism evidence="10 11">
    <name type="scientific">Leptospira ryugenii</name>
    <dbReference type="NCBI Taxonomy" id="1917863"/>
    <lineage>
        <taxon>Bacteria</taxon>
        <taxon>Pseudomonadati</taxon>
        <taxon>Spirochaetota</taxon>
        <taxon>Spirochaetia</taxon>
        <taxon>Leptospirales</taxon>
        <taxon>Leptospiraceae</taxon>
        <taxon>Leptospira</taxon>
    </lineage>
</organism>
<feature type="transmembrane region" description="Helical" evidence="8">
    <location>
        <begin position="267"/>
        <end position="284"/>
    </location>
</feature>
<dbReference type="EMBL" id="BFBB01000008">
    <property type="protein sequence ID" value="GBF51676.1"/>
    <property type="molecule type" value="Genomic_DNA"/>
</dbReference>
<evidence type="ECO:0000256" key="1">
    <source>
        <dbReference type="ARBA" id="ARBA00004651"/>
    </source>
</evidence>
<dbReference type="GO" id="GO:0009103">
    <property type="term" value="P:lipopolysaccharide biosynthetic process"/>
    <property type="evidence" value="ECO:0007669"/>
    <property type="project" value="UniProtKB-ARBA"/>
</dbReference>
<feature type="domain" description="ArnT-like N-terminal" evidence="9">
    <location>
        <begin position="10"/>
        <end position="199"/>
    </location>
</feature>
<keyword evidence="11" id="KW-1185">Reference proteome</keyword>
<dbReference type="Proteomes" id="UP000245133">
    <property type="component" value="Unassembled WGS sequence"/>
</dbReference>
<gene>
    <name evidence="10" type="ORF">LPTSP4_32140</name>
</gene>
<accession>A0A2P2E499</accession>
<dbReference type="GO" id="GO:0016763">
    <property type="term" value="F:pentosyltransferase activity"/>
    <property type="evidence" value="ECO:0007669"/>
    <property type="project" value="TreeGrafter"/>
</dbReference>
<name>A0A2P2E499_9LEPT</name>
<evidence type="ECO:0000256" key="2">
    <source>
        <dbReference type="ARBA" id="ARBA00022475"/>
    </source>
</evidence>
<dbReference type="GO" id="GO:0006493">
    <property type="term" value="P:protein O-linked glycosylation"/>
    <property type="evidence" value="ECO:0007669"/>
    <property type="project" value="InterPro"/>
</dbReference>
<dbReference type="InterPro" id="IPR050297">
    <property type="entry name" value="LipidA_mod_glycosyltrf_83"/>
</dbReference>
<comment type="subcellular location">
    <subcellularLocation>
        <location evidence="1">Cell membrane</location>
        <topology evidence="1">Multi-pass membrane protein</topology>
    </subcellularLocation>
</comment>
<dbReference type="PANTHER" id="PTHR33908">
    <property type="entry name" value="MANNOSYLTRANSFERASE YKCB-RELATED"/>
    <property type="match status" value="1"/>
</dbReference>
<feature type="transmembrane region" description="Helical" evidence="8">
    <location>
        <begin position="237"/>
        <end position="255"/>
    </location>
</feature>
<feature type="transmembrane region" description="Helical" evidence="8">
    <location>
        <begin position="52"/>
        <end position="71"/>
    </location>
</feature>
<comment type="caution">
    <text evidence="10">The sequence shown here is derived from an EMBL/GenBank/DDBJ whole genome shotgun (WGS) entry which is preliminary data.</text>
</comment>
<feature type="transmembrane region" description="Helical" evidence="8">
    <location>
        <begin position="321"/>
        <end position="339"/>
    </location>
</feature>
<dbReference type="GO" id="GO:0000030">
    <property type="term" value="F:mannosyltransferase activity"/>
    <property type="evidence" value="ECO:0007669"/>
    <property type="project" value="InterPro"/>
</dbReference>
<keyword evidence="6 8" id="KW-1133">Transmembrane helix</keyword>
<evidence type="ECO:0000256" key="8">
    <source>
        <dbReference type="SAM" id="Phobius"/>
    </source>
</evidence>
<evidence type="ECO:0000256" key="5">
    <source>
        <dbReference type="ARBA" id="ARBA00022692"/>
    </source>
</evidence>
<evidence type="ECO:0000313" key="11">
    <source>
        <dbReference type="Proteomes" id="UP000245133"/>
    </source>
</evidence>
<evidence type="ECO:0000259" key="9">
    <source>
        <dbReference type="Pfam" id="PF02366"/>
    </source>
</evidence>
<evidence type="ECO:0000313" key="10">
    <source>
        <dbReference type="EMBL" id="GBF51676.1"/>
    </source>
</evidence>
<keyword evidence="7 8" id="KW-0472">Membrane</keyword>
<feature type="transmembrane region" description="Helical" evidence="8">
    <location>
        <begin position="290"/>
        <end position="309"/>
    </location>
</feature>
<dbReference type="InterPro" id="IPR003342">
    <property type="entry name" value="ArnT-like_N"/>
</dbReference>
<evidence type="ECO:0000256" key="7">
    <source>
        <dbReference type="ARBA" id="ARBA00023136"/>
    </source>
</evidence>
<feature type="transmembrane region" description="Helical" evidence="8">
    <location>
        <begin position="147"/>
        <end position="163"/>
    </location>
</feature>
<feature type="transmembrane region" description="Helical" evidence="8">
    <location>
        <begin position="345"/>
        <end position="361"/>
    </location>
</feature>
<feature type="transmembrane region" description="Helical" evidence="8">
    <location>
        <begin position="101"/>
        <end position="117"/>
    </location>
</feature>
<protein>
    <submittedName>
        <fullName evidence="10">Dolichyl-phosphate-mannose-protein mannosyltransferase</fullName>
    </submittedName>
</protein>
<feature type="transmembrane region" description="Helical" evidence="8">
    <location>
        <begin position="183"/>
        <end position="200"/>
    </location>
</feature>
<keyword evidence="4 10" id="KW-0808">Transferase</keyword>
<proteinExistence type="predicted"/>
<keyword evidence="3 10" id="KW-0328">Glycosyltransferase</keyword>
<evidence type="ECO:0000256" key="6">
    <source>
        <dbReference type="ARBA" id="ARBA00022989"/>
    </source>
</evidence>
<evidence type="ECO:0000256" key="4">
    <source>
        <dbReference type="ARBA" id="ARBA00022679"/>
    </source>
</evidence>
<dbReference type="GO" id="GO:0005886">
    <property type="term" value="C:plasma membrane"/>
    <property type="evidence" value="ECO:0007669"/>
    <property type="project" value="UniProtKB-SubCell"/>
</dbReference>
<dbReference type="PANTHER" id="PTHR33908:SF11">
    <property type="entry name" value="MEMBRANE PROTEIN"/>
    <property type="match status" value="1"/>
</dbReference>
<evidence type="ECO:0000256" key="3">
    <source>
        <dbReference type="ARBA" id="ARBA00022676"/>
    </source>
</evidence>
<dbReference type="AlphaFoldDB" id="A0A2P2E499"/>
<reference evidence="10 11" key="1">
    <citation type="submission" date="2018-02" db="EMBL/GenBank/DDBJ databases">
        <title>Novel Leptospira species isolated from soil and water in Japan.</title>
        <authorList>
            <person name="Nakao R."/>
            <person name="Masuzawa T."/>
        </authorList>
    </citation>
    <scope>NUCLEOTIDE SEQUENCE [LARGE SCALE GENOMIC DNA]</scope>
    <source>
        <strain evidence="10 11">YH101</strain>
    </source>
</reference>
<feature type="transmembrane region" description="Helical" evidence="8">
    <location>
        <begin position="368"/>
        <end position="388"/>
    </location>
</feature>
<sequence length="503" mass="58794">MHVRTVRESLETDNLFIPQLNGLANAYKPPLLFWAGMLSDVLFGESFLSERLVSLLFGFLTTILLYCGILAFGKSSRFAFQISLVYASTFAAWKFSRLLMMEQMLTFFLFLFVYLYLRFQKEKKIAYFLFGIISLNIAYFIKGPLVIFYAIVLPLSFLAVDLLRIRKRKLNVNWQSILKYKHILLFPLSFLIPILWMFYLSRYSNEGALLIKFFLFNENVGKFFSENQPMLRILGGWLLYTIPFTPFLFLFISRVISTKINTREKRILRVIAYFLLGLTLLHLLPNRKDSYYVTPFIPILFLGVSLSLSEAKITSYFENPWLGRIYILLFIGIAIFSFWNSESKILIVSAVTILFLFVSLYTQYRFQIQFLISVLFIPLIAGIILPTFQNPLPANDLQSFQLTRLCVVSENPWHGMDYQNQLRKTMVIYSPPSSATDLCENQNLPILSLSNFYSPGKKYIPSISWYVWKAHLEIGVNDFLEIVQNVHSLKFKEQIQFYEVERR</sequence>
<keyword evidence="5 8" id="KW-0812">Transmembrane</keyword>